<organism evidence="1 2">
    <name type="scientific">Virgibacillus pantothenticus</name>
    <dbReference type="NCBI Taxonomy" id="1473"/>
    <lineage>
        <taxon>Bacteria</taxon>
        <taxon>Bacillati</taxon>
        <taxon>Bacillota</taxon>
        <taxon>Bacilli</taxon>
        <taxon>Bacillales</taxon>
        <taxon>Bacillaceae</taxon>
        <taxon>Virgibacillus</taxon>
    </lineage>
</organism>
<dbReference type="AlphaFoldDB" id="A0A0L0QN37"/>
<dbReference type="OrthoDB" id="2427395at2"/>
<dbReference type="RefSeq" id="WP_050352577.1">
    <property type="nucleotide sequence ID" value="NZ_BOSN01000001.1"/>
</dbReference>
<accession>A0A0L0QN37</accession>
<evidence type="ECO:0008006" key="3">
    <source>
        <dbReference type="Google" id="ProtNLM"/>
    </source>
</evidence>
<comment type="caution">
    <text evidence="1">The sequence shown here is derived from an EMBL/GenBank/DDBJ whole genome shotgun (WGS) entry which is preliminary data.</text>
</comment>
<evidence type="ECO:0000313" key="1">
    <source>
        <dbReference type="EMBL" id="KNE20010.1"/>
    </source>
</evidence>
<gene>
    <name evidence="1" type="ORF">AFK71_16565</name>
</gene>
<sequence length="136" mass="15538">MKTFKLKLLNIMEEKNGEIIPNHIPLLDGLIIDREDEKNQWTVEAYTERSLQPYFEELQASKSEVLIQVKISKESNAMATFITSIIGINEIGANINVLFIGNIVDKRKENIESLLTALIDEGFQGKELLEKFKELT</sequence>
<name>A0A0L0QN37_VIRPA</name>
<dbReference type="PATRIC" id="fig|1473.5.peg.2010"/>
<reference evidence="2" key="1">
    <citation type="submission" date="2015-07" db="EMBL/GenBank/DDBJ databases">
        <title>Fjat-10053 dsm26.</title>
        <authorList>
            <person name="Liu B."/>
            <person name="Wang J."/>
            <person name="Zhu Y."/>
            <person name="Liu G."/>
            <person name="Chen Q."/>
            <person name="Chen Z."/>
            <person name="Lan J."/>
            <person name="Che J."/>
            <person name="Ge C."/>
            <person name="Shi H."/>
            <person name="Pan Z."/>
            <person name="Liu X."/>
        </authorList>
    </citation>
    <scope>NUCLEOTIDE SEQUENCE [LARGE SCALE GENOMIC DNA]</scope>
    <source>
        <strain evidence="2">DSM 26</strain>
    </source>
</reference>
<dbReference type="EMBL" id="LGTO01000007">
    <property type="protein sequence ID" value="KNE20010.1"/>
    <property type="molecule type" value="Genomic_DNA"/>
</dbReference>
<evidence type="ECO:0000313" key="2">
    <source>
        <dbReference type="Proteomes" id="UP000036780"/>
    </source>
</evidence>
<proteinExistence type="predicted"/>
<protein>
    <recommendedName>
        <fullName evidence="3">YwpF-like protein</fullName>
    </recommendedName>
</protein>
<dbReference type="InterPro" id="IPR025573">
    <property type="entry name" value="YwpF"/>
</dbReference>
<dbReference type="Pfam" id="PF14183">
    <property type="entry name" value="YwpF"/>
    <property type="match status" value="1"/>
</dbReference>
<dbReference type="Proteomes" id="UP000036780">
    <property type="component" value="Unassembled WGS sequence"/>
</dbReference>
<dbReference type="GeneID" id="66870870"/>
<keyword evidence="2" id="KW-1185">Reference proteome</keyword>